<feature type="transmembrane region" description="Helical" evidence="6">
    <location>
        <begin position="160"/>
        <end position="177"/>
    </location>
</feature>
<feature type="transmembrane region" description="Helical" evidence="6">
    <location>
        <begin position="366"/>
        <end position="384"/>
    </location>
</feature>
<evidence type="ECO:0000259" key="7">
    <source>
        <dbReference type="Pfam" id="PF04932"/>
    </source>
</evidence>
<keyword evidence="2 6" id="KW-0812">Transmembrane</keyword>
<evidence type="ECO:0000256" key="4">
    <source>
        <dbReference type="ARBA" id="ARBA00023136"/>
    </source>
</evidence>
<dbReference type="PANTHER" id="PTHR37422:SF13">
    <property type="entry name" value="LIPOPOLYSACCHARIDE BIOSYNTHESIS PROTEIN PA4999-RELATED"/>
    <property type="match status" value="1"/>
</dbReference>
<dbReference type="SUPFAM" id="SSF48452">
    <property type="entry name" value="TPR-like"/>
    <property type="match status" value="1"/>
</dbReference>
<dbReference type="RefSeq" id="WP_151693101.1">
    <property type="nucleotide sequence ID" value="NZ_BMGX01000001.1"/>
</dbReference>
<dbReference type="PROSITE" id="PS50005">
    <property type="entry name" value="TPR"/>
    <property type="match status" value="1"/>
</dbReference>
<evidence type="ECO:0000256" key="3">
    <source>
        <dbReference type="ARBA" id="ARBA00022989"/>
    </source>
</evidence>
<evidence type="ECO:0000256" key="5">
    <source>
        <dbReference type="PROSITE-ProRule" id="PRU00339"/>
    </source>
</evidence>
<dbReference type="Pfam" id="PF14559">
    <property type="entry name" value="TPR_19"/>
    <property type="match status" value="1"/>
</dbReference>
<evidence type="ECO:0000313" key="8">
    <source>
        <dbReference type="EMBL" id="KAB2815671.1"/>
    </source>
</evidence>
<dbReference type="InterPro" id="IPR007016">
    <property type="entry name" value="O-antigen_ligase-rel_domated"/>
</dbReference>
<feature type="transmembrane region" description="Helical" evidence="6">
    <location>
        <begin position="238"/>
        <end position="257"/>
    </location>
</feature>
<dbReference type="EMBL" id="WBVQ01000002">
    <property type="protein sequence ID" value="KAB2815671.1"/>
    <property type="molecule type" value="Genomic_DNA"/>
</dbReference>
<dbReference type="Gene3D" id="1.25.40.10">
    <property type="entry name" value="Tetratricopeptide repeat domain"/>
    <property type="match status" value="1"/>
</dbReference>
<dbReference type="GO" id="GO:0016020">
    <property type="term" value="C:membrane"/>
    <property type="evidence" value="ECO:0007669"/>
    <property type="project" value="UniProtKB-SubCell"/>
</dbReference>
<evidence type="ECO:0000313" key="9">
    <source>
        <dbReference type="Proteomes" id="UP000484164"/>
    </source>
</evidence>
<evidence type="ECO:0000256" key="1">
    <source>
        <dbReference type="ARBA" id="ARBA00004141"/>
    </source>
</evidence>
<dbReference type="AlphaFoldDB" id="A0A6L3ZCS7"/>
<accession>A0A6L3ZCS7</accession>
<feature type="domain" description="O-antigen ligase-related" evidence="7">
    <location>
        <begin position="190"/>
        <end position="342"/>
    </location>
</feature>
<comment type="caution">
    <text evidence="8">The sequence shown here is derived from an EMBL/GenBank/DDBJ whole genome shotgun (WGS) entry which is preliminary data.</text>
</comment>
<name>A0A6L3ZCS7_9FLAO</name>
<feature type="transmembrane region" description="Helical" evidence="6">
    <location>
        <begin position="12"/>
        <end position="29"/>
    </location>
</feature>
<evidence type="ECO:0000256" key="6">
    <source>
        <dbReference type="SAM" id="Phobius"/>
    </source>
</evidence>
<dbReference type="Pfam" id="PF04932">
    <property type="entry name" value="Wzy_C"/>
    <property type="match status" value="1"/>
</dbReference>
<feature type="transmembrane region" description="Helical" evidence="6">
    <location>
        <begin position="207"/>
        <end position="226"/>
    </location>
</feature>
<dbReference type="InterPro" id="IPR051533">
    <property type="entry name" value="WaaL-like"/>
</dbReference>
<feature type="transmembrane region" description="Helical" evidence="6">
    <location>
        <begin position="418"/>
        <end position="437"/>
    </location>
</feature>
<feature type="transmembrane region" description="Helical" evidence="6">
    <location>
        <begin position="35"/>
        <end position="54"/>
    </location>
</feature>
<dbReference type="InterPro" id="IPR019734">
    <property type="entry name" value="TPR_rpt"/>
</dbReference>
<reference evidence="8 9" key="1">
    <citation type="submission" date="2019-10" db="EMBL/GenBank/DDBJ databases">
        <title>Genome sequence of Phaeocystidibacter marisrubri JCM30614 (type strain).</title>
        <authorList>
            <person name="Bowman J.P."/>
        </authorList>
    </citation>
    <scope>NUCLEOTIDE SEQUENCE [LARGE SCALE GENOMIC DNA]</scope>
    <source>
        <strain evidence="8 9">JCM 30614</strain>
    </source>
</reference>
<gene>
    <name evidence="8" type="ORF">F8C82_08180</name>
</gene>
<dbReference type="InterPro" id="IPR011990">
    <property type="entry name" value="TPR-like_helical_dom_sf"/>
</dbReference>
<dbReference type="SMART" id="SM00028">
    <property type="entry name" value="TPR"/>
    <property type="match status" value="1"/>
</dbReference>
<feature type="transmembrane region" description="Helical" evidence="6">
    <location>
        <begin position="66"/>
        <end position="87"/>
    </location>
</feature>
<keyword evidence="9" id="KW-1185">Reference proteome</keyword>
<keyword evidence="4 6" id="KW-0472">Membrane</keyword>
<keyword evidence="5" id="KW-0802">TPR repeat</keyword>
<organism evidence="8 9">
    <name type="scientific">Phaeocystidibacter marisrubri</name>
    <dbReference type="NCBI Taxonomy" id="1577780"/>
    <lineage>
        <taxon>Bacteria</taxon>
        <taxon>Pseudomonadati</taxon>
        <taxon>Bacteroidota</taxon>
        <taxon>Flavobacteriia</taxon>
        <taxon>Flavobacteriales</taxon>
        <taxon>Phaeocystidibacteraceae</taxon>
        <taxon>Phaeocystidibacter</taxon>
    </lineage>
</organism>
<feature type="repeat" description="TPR" evidence="5">
    <location>
        <begin position="519"/>
        <end position="552"/>
    </location>
</feature>
<dbReference type="Proteomes" id="UP000484164">
    <property type="component" value="Unassembled WGS sequence"/>
</dbReference>
<feature type="transmembrane region" description="Helical" evidence="6">
    <location>
        <begin position="127"/>
        <end position="145"/>
    </location>
</feature>
<evidence type="ECO:0000256" key="2">
    <source>
        <dbReference type="ARBA" id="ARBA00022692"/>
    </source>
</evidence>
<comment type="subcellular location">
    <subcellularLocation>
        <location evidence="1">Membrane</location>
        <topology evidence="1">Multi-pass membrane protein</topology>
    </subcellularLocation>
</comment>
<feature type="transmembrane region" description="Helical" evidence="6">
    <location>
        <begin position="184"/>
        <end position="201"/>
    </location>
</feature>
<keyword evidence="3 6" id="KW-1133">Transmembrane helix</keyword>
<protein>
    <submittedName>
        <fullName evidence="8">Tetratricopeptide repeat protein</fullName>
    </submittedName>
</protein>
<dbReference type="PANTHER" id="PTHR37422">
    <property type="entry name" value="TEICHURONIC ACID BIOSYNTHESIS PROTEIN TUAE"/>
    <property type="match status" value="1"/>
</dbReference>
<dbReference type="PROSITE" id="PS50293">
    <property type="entry name" value="TPR_REGION"/>
    <property type="match status" value="1"/>
</dbReference>
<sequence length="639" mass="71065">MSQNSRATTTLGWILIIAFGLTPIIKHTGITEHFLIIRTLVWSALLSGAGIFIFSKNKSETKIPILSILWLVFTAWMTLTGFIAEIYSSPEWLLTSSRFALYGAVLLLGSVAIQRKYLTYRDFSRGLVVYGIVGGALGLGAYLQVEDLLNIRAPFGHKNFLSAAMLLSAAGSLYSLWDKDKRWKNGAMLSLGLSVLLIILLKTRGVWIGTFAATIFLLVGVIVFKVKDAEKTLIPTKVIGIVFGIILMGLVGVSGLSKSKDTVVASDNIELRFLYWSHSMKMVAEHPLEGVGAGQWKINFPKYGLAHTNTRVSNGETAMLRPHNDYVWMFAEGGIPGGLLYIVFFGGVMGMGILKLKKSQDREEHKILLSSVALFIGFSAYAMGEFPIERVDLAIPAMFAAAFILHETKSYHFKASAANGLILVLALFSTFVTGRRFPQEAKVSIINIGNDNQDPVQILNTYKDVDLDIVDVDYVANPIPYFAGLSNSVTATMRGHDPRLFAEAESAFERALEIHPWHVATYSQYGKMYFYQKKYDKAMEMYNKGLEISPFNITIRLDKATIFMETGNAEGAALMMLSIVGQDQNPKYQNLVVQSLRRIRGPIKNTEIQQFISSVNIAEMKDPQLYNAFIRYRDSIKAQ</sequence>
<dbReference type="OrthoDB" id="665122at2"/>
<feature type="transmembrane region" description="Helical" evidence="6">
    <location>
        <begin position="99"/>
        <end position="115"/>
    </location>
</feature>
<proteinExistence type="predicted"/>
<feature type="transmembrane region" description="Helical" evidence="6">
    <location>
        <begin position="335"/>
        <end position="354"/>
    </location>
</feature>